<gene>
    <name evidence="1" type="ORF">P3W85_40770</name>
</gene>
<proteinExistence type="predicted"/>
<organism evidence="1 2">
    <name type="scientific">Cupriavidus basilensis</name>
    <dbReference type="NCBI Taxonomy" id="68895"/>
    <lineage>
        <taxon>Bacteria</taxon>
        <taxon>Pseudomonadati</taxon>
        <taxon>Pseudomonadota</taxon>
        <taxon>Betaproteobacteria</taxon>
        <taxon>Burkholderiales</taxon>
        <taxon>Burkholderiaceae</taxon>
        <taxon>Cupriavidus</taxon>
    </lineage>
</organism>
<evidence type="ECO:0000313" key="1">
    <source>
        <dbReference type="EMBL" id="MDF3839228.1"/>
    </source>
</evidence>
<dbReference type="RefSeq" id="WP_276268989.1">
    <property type="nucleotide sequence ID" value="NZ_JARJLM010000661.1"/>
</dbReference>
<dbReference type="Proteomes" id="UP001216674">
    <property type="component" value="Unassembled WGS sequence"/>
</dbReference>
<name>A0ABT6B2Y8_9BURK</name>
<dbReference type="EMBL" id="JARJLM010000661">
    <property type="protein sequence ID" value="MDF3839228.1"/>
    <property type="molecule type" value="Genomic_DNA"/>
</dbReference>
<comment type="caution">
    <text evidence="1">The sequence shown here is derived from an EMBL/GenBank/DDBJ whole genome shotgun (WGS) entry which is preliminary data.</text>
</comment>
<protein>
    <submittedName>
        <fullName evidence="1">Uncharacterized protein</fullName>
    </submittedName>
</protein>
<evidence type="ECO:0000313" key="2">
    <source>
        <dbReference type="Proteomes" id="UP001216674"/>
    </source>
</evidence>
<reference evidence="1 2" key="1">
    <citation type="submission" date="2023-03" db="EMBL/GenBank/DDBJ databases">
        <title>Draft assemblies of triclosan tolerant bacteria isolated from returned activated sludge.</title>
        <authorList>
            <person name="Van Hamelsveld S."/>
        </authorList>
    </citation>
    <scope>NUCLEOTIDE SEQUENCE [LARGE SCALE GENOMIC DNA]</scope>
    <source>
        <strain evidence="1 2">GW210010_S58</strain>
    </source>
</reference>
<sequence length="52" mass="5446">MSACPASGGRGKTLPPLIVWEIPERFLDVPLSPAEAAFLQRRQAGEDAAGPA</sequence>
<keyword evidence="2" id="KW-1185">Reference proteome</keyword>
<accession>A0ABT6B2Y8</accession>